<dbReference type="PANTHER" id="PTHR34512">
    <property type="entry name" value="CELL SURFACE PROTEIN"/>
    <property type="match status" value="1"/>
</dbReference>
<dbReference type="Gene3D" id="2.130.10.10">
    <property type="entry name" value="YVTN repeat-like/Quinoprotein amine dehydrogenase"/>
    <property type="match status" value="2"/>
</dbReference>
<dbReference type="SMART" id="SM00564">
    <property type="entry name" value="PQQ"/>
    <property type="match status" value="4"/>
</dbReference>
<organism evidence="3 4">
    <name type="scientific">Blastopirellula retiformator</name>
    <dbReference type="NCBI Taxonomy" id="2527970"/>
    <lineage>
        <taxon>Bacteria</taxon>
        <taxon>Pseudomonadati</taxon>
        <taxon>Planctomycetota</taxon>
        <taxon>Planctomycetia</taxon>
        <taxon>Pirellulales</taxon>
        <taxon>Pirellulaceae</taxon>
        <taxon>Blastopirellula</taxon>
    </lineage>
</organism>
<dbReference type="InterPro" id="IPR002048">
    <property type="entry name" value="EF_hand_dom"/>
</dbReference>
<dbReference type="SUPFAM" id="SSF50998">
    <property type="entry name" value="Quinoprotein alcohol dehydrogenase-like"/>
    <property type="match status" value="1"/>
</dbReference>
<dbReference type="InterPro" id="IPR011047">
    <property type="entry name" value="Quinoprotein_ADH-like_sf"/>
</dbReference>
<dbReference type="PROSITE" id="PS50222">
    <property type="entry name" value="EF_HAND_2"/>
    <property type="match status" value="1"/>
</dbReference>
<feature type="domain" description="EF-hand" evidence="2">
    <location>
        <begin position="425"/>
        <end position="460"/>
    </location>
</feature>
<evidence type="ECO:0000313" key="3">
    <source>
        <dbReference type="EMBL" id="TWT34762.1"/>
    </source>
</evidence>
<proteinExistence type="predicted"/>
<keyword evidence="4" id="KW-1185">Reference proteome</keyword>
<sequence length="509" mass="55566" precursor="true">MKMGTCLFAVLTSVSLAGVLYGESPNWPEFRAGGASRIDASAPLTWSPEAGIAWQCELDGYGQSTPIIYKQRVFVTSVEGSNKETCTVACFDLKSGGQLWRHRFPAAMQTPSSYMMARAAPTPLVDENKVYVFFESGDVAAFDHEGHPQWRRDLVADFGPLEHSHGLAASPTQTADLIYLNIEHRGPSYLIALDKATGDTRWKTKRPSSNSWSSPIALDHQIVISSNGAVTAYDASTGQQLWNIGDLDGNNVASATPDADRLYVGARVSKSDSGDGASRSNLCLARDGAKTPEILWRADKAVTDYASPVVCGDYVYYLNNVGVVYCLDKRTGEKRYAKRISAECWATPIVAQDRIYFFGKHGKTVVLKGGPEFARLSENWLWNPDAPPAPEKYVENVSSDRSSSRFDNLLETNDANQDGALSADELPGRFRSMLERNDQDENGLLDGAELDAAIKAMKVRRAESQQNARDPIVYGAAAAPGRLIIRTGTRLYCVSQPSPATSNDESIPQ</sequence>
<feature type="signal peptide" evidence="1">
    <location>
        <begin position="1"/>
        <end position="17"/>
    </location>
</feature>
<dbReference type="PANTHER" id="PTHR34512:SF30">
    <property type="entry name" value="OUTER MEMBRANE PROTEIN ASSEMBLY FACTOR BAMB"/>
    <property type="match status" value="1"/>
</dbReference>
<dbReference type="GO" id="GO:0005509">
    <property type="term" value="F:calcium ion binding"/>
    <property type="evidence" value="ECO:0007669"/>
    <property type="project" value="InterPro"/>
</dbReference>
<evidence type="ECO:0000256" key="1">
    <source>
        <dbReference type="SAM" id="SignalP"/>
    </source>
</evidence>
<dbReference type="InterPro" id="IPR002372">
    <property type="entry name" value="PQQ_rpt_dom"/>
</dbReference>
<evidence type="ECO:0000313" key="4">
    <source>
        <dbReference type="Proteomes" id="UP000318878"/>
    </source>
</evidence>
<dbReference type="RefSeq" id="WP_146431287.1">
    <property type="nucleotide sequence ID" value="NZ_SJPF01000002.1"/>
</dbReference>
<reference evidence="3 4" key="1">
    <citation type="submission" date="2019-02" db="EMBL/GenBank/DDBJ databases">
        <title>Deep-cultivation of Planctomycetes and their phenomic and genomic characterization uncovers novel biology.</title>
        <authorList>
            <person name="Wiegand S."/>
            <person name="Jogler M."/>
            <person name="Boedeker C."/>
            <person name="Pinto D."/>
            <person name="Vollmers J."/>
            <person name="Rivas-Marin E."/>
            <person name="Kohn T."/>
            <person name="Peeters S.H."/>
            <person name="Heuer A."/>
            <person name="Rast P."/>
            <person name="Oberbeckmann S."/>
            <person name="Bunk B."/>
            <person name="Jeske O."/>
            <person name="Meyerdierks A."/>
            <person name="Storesund J.E."/>
            <person name="Kallscheuer N."/>
            <person name="Luecker S."/>
            <person name="Lage O.M."/>
            <person name="Pohl T."/>
            <person name="Merkel B.J."/>
            <person name="Hornburger P."/>
            <person name="Mueller R.-W."/>
            <person name="Bruemmer F."/>
            <person name="Labrenz M."/>
            <person name="Spormann A.M."/>
            <person name="Op Den Camp H."/>
            <person name="Overmann J."/>
            <person name="Amann R."/>
            <person name="Jetten M.S.M."/>
            <person name="Mascher T."/>
            <person name="Medema M.H."/>
            <person name="Devos D.P."/>
            <person name="Kaster A.-K."/>
            <person name="Ovreas L."/>
            <person name="Rohde M."/>
            <person name="Galperin M.Y."/>
            <person name="Jogler C."/>
        </authorList>
    </citation>
    <scope>NUCLEOTIDE SEQUENCE [LARGE SCALE GENOMIC DNA]</scope>
    <source>
        <strain evidence="3 4">Enr8</strain>
    </source>
</reference>
<feature type="chain" id="PRO_5022798929" evidence="1">
    <location>
        <begin position="18"/>
        <end position="509"/>
    </location>
</feature>
<name>A0A5C5VAQ4_9BACT</name>
<evidence type="ECO:0000259" key="2">
    <source>
        <dbReference type="PROSITE" id="PS50222"/>
    </source>
</evidence>
<dbReference type="EMBL" id="SJPF01000002">
    <property type="protein sequence ID" value="TWT34762.1"/>
    <property type="molecule type" value="Genomic_DNA"/>
</dbReference>
<dbReference type="InterPro" id="IPR015943">
    <property type="entry name" value="WD40/YVTN_repeat-like_dom_sf"/>
</dbReference>
<accession>A0A5C5VAQ4</accession>
<dbReference type="AlphaFoldDB" id="A0A5C5VAQ4"/>
<keyword evidence="1" id="KW-0732">Signal</keyword>
<dbReference type="Proteomes" id="UP000318878">
    <property type="component" value="Unassembled WGS sequence"/>
</dbReference>
<dbReference type="OrthoDB" id="239391at2"/>
<dbReference type="PROSITE" id="PS00018">
    <property type="entry name" value="EF_HAND_1"/>
    <property type="match status" value="1"/>
</dbReference>
<gene>
    <name evidence="3" type="ORF">Enr8_21760</name>
</gene>
<comment type="caution">
    <text evidence="3">The sequence shown here is derived from an EMBL/GenBank/DDBJ whole genome shotgun (WGS) entry which is preliminary data.</text>
</comment>
<dbReference type="Pfam" id="PF13360">
    <property type="entry name" value="PQQ_2"/>
    <property type="match status" value="2"/>
</dbReference>
<dbReference type="InterPro" id="IPR018247">
    <property type="entry name" value="EF_Hand_1_Ca_BS"/>
</dbReference>
<dbReference type="InterPro" id="IPR018391">
    <property type="entry name" value="PQQ_b-propeller_rpt"/>
</dbReference>
<protein>
    <submittedName>
        <fullName evidence="3">Outer membrane biogenesis protein BamB</fullName>
    </submittedName>
</protein>